<gene>
    <name evidence="3" type="ORF">FHL02_10640</name>
    <name evidence="2" type="ORF">FHL03_03590</name>
</gene>
<evidence type="ECO:0000313" key="2">
    <source>
        <dbReference type="EMBL" id="MQS44566.1"/>
    </source>
</evidence>
<feature type="transmembrane region" description="Helical" evidence="1">
    <location>
        <begin position="82"/>
        <end position="100"/>
    </location>
</feature>
<evidence type="ECO:0000313" key="5">
    <source>
        <dbReference type="Proteomes" id="UP000436655"/>
    </source>
</evidence>
<dbReference type="OrthoDB" id="2283983at2"/>
<proteinExistence type="predicted"/>
<accession>A0A5P0ZK71</accession>
<keyword evidence="1" id="KW-0812">Transmembrane</keyword>
<evidence type="ECO:0000256" key="1">
    <source>
        <dbReference type="SAM" id="Phobius"/>
    </source>
</evidence>
<feature type="transmembrane region" description="Helical" evidence="1">
    <location>
        <begin position="6"/>
        <end position="22"/>
    </location>
</feature>
<comment type="caution">
    <text evidence="3">The sequence shown here is derived from an EMBL/GenBank/DDBJ whole genome shotgun (WGS) entry which is preliminary data.</text>
</comment>
<dbReference type="AlphaFoldDB" id="A0A5P0ZK71"/>
<evidence type="ECO:0000313" key="4">
    <source>
        <dbReference type="Proteomes" id="UP000380386"/>
    </source>
</evidence>
<reference evidence="4 5" key="1">
    <citation type="journal article" date="2019" name="Syst. Appl. Microbiol.">
        <title>Polyphasic characterization of two novel Lactobacillus spp. isolated from blown salami packages: Description of Lactobacillus halodurans sp. nov. and Lactobacillus salsicarnum sp. nov.</title>
        <authorList>
            <person name="Schuster J.A."/>
            <person name="Klingl A."/>
            <person name="Vogel R.F."/>
            <person name="Ehrmann M.A."/>
        </authorList>
    </citation>
    <scope>NUCLEOTIDE SEQUENCE [LARGE SCALE GENOMIC DNA]</scope>
    <source>
        <strain evidence="2 5">TMW 1.2098</strain>
        <strain evidence="3 4">TMW 1.2118</strain>
    </source>
</reference>
<dbReference type="Proteomes" id="UP000436655">
    <property type="component" value="Unassembled WGS sequence"/>
</dbReference>
<feature type="transmembrane region" description="Helical" evidence="1">
    <location>
        <begin position="31"/>
        <end position="50"/>
    </location>
</feature>
<dbReference type="EMBL" id="VDFN01000001">
    <property type="protein sequence ID" value="MQS44566.1"/>
    <property type="molecule type" value="Genomic_DNA"/>
</dbReference>
<dbReference type="RefSeq" id="WP_125703428.1">
    <property type="nucleotide sequence ID" value="NZ_JBHTOO010000003.1"/>
</dbReference>
<organism evidence="3 4">
    <name type="scientific">Companilactobacillus mishanensis</name>
    <dbReference type="NCBI Taxonomy" id="2486008"/>
    <lineage>
        <taxon>Bacteria</taxon>
        <taxon>Bacillati</taxon>
        <taxon>Bacillota</taxon>
        <taxon>Bacilli</taxon>
        <taxon>Lactobacillales</taxon>
        <taxon>Lactobacillaceae</taxon>
        <taxon>Companilactobacillus</taxon>
    </lineage>
</organism>
<dbReference type="Proteomes" id="UP000380386">
    <property type="component" value="Unassembled WGS sequence"/>
</dbReference>
<dbReference type="EMBL" id="VDFM01000019">
    <property type="protein sequence ID" value="MQS53479.1"/>
    <property type="molecule type" value="Genomic_DNA"/>
</dbReference>
<keyword evidence="1" id="KW-1133">Transmembrane helix</keyword>
<feature type="transmembrane region" description="Helical" evidence="1">
    <location>
        <begin position="56"/>
        <end position="75"/>
    </location>
</feature>
<keyword evidence="1" id="KW-0472">Membrane</keyword>
<name>A0A5P0ZK71_9LACO</name>
<sequence length="142" mass="16481">MNYNIMILVFAQIVFLFVTRYFPERYNILKVVIDGFIVPSFISIAIVFYYAHFISINFVIPLLLVNITAMMISYFEGDISSYIQIIIIAIATTLLFFLGYINIYTMVAIIAFALIMVLLKIFNKFETTNLIYRFIGNLILII</sequence>
<keyword evidence="5" id="KW-1185">Reference proteome</keyword>
<protein>
    <submittedName>
        <fullName evidence="3">Uncharacterized protein</fullName>
    </submittedName>
</protein>
<reference evidence="2" key="2">
    <citation type="submission" date="2019-05" db="EMBL/GenBank/DDBJ databases">
        <authorList>
            <person name="Schuster J.A."/>
            <person name="Ehrmann M.A."/>
        </authorList>
    </citation>
    <scope>NUCLEOTIDE SEQUENCE</scope>
    <source>
        <strain evidence="2">TMW 1.2098</strain>
    </source>
</reference>
<evidence type="ECO:0000313" key="3">
    <source>
        <dbReference type="EMBL" id="MQS53479.1"/>
    </source>
</evidence>